<evidence type="ECO:0000256" key="3">
    <source>
        <dbReference type="ARBA" id="ARBA00023125"/>
    </source>
</evidence>
<evidence type="ECO:0000256" key="2">
    <source>
        <dbReference type="ARBA" id="ARBA00023015"/>
    </source>
</evidence>
<keyword evidence="2" id="KW-0805">Transcription regulation</keyword>
<dbReference type="Pfam" id="PF03466">
    <property type="entry name" value="LysR_substrate"/>
    <property type="match status" value="1"/>
</dbReference>
<keyword evidence="4" id="KW-0804">Transcription</keyword>
<keyword evidence="7" id="KW-1185">Reference proteome</keyword>
<dbReference type="RefSeq" id="WP_309828670.1">
    <property type="nucleotide sequence ID" value="NZ_JAVIZX010000001.1"/>
</dbReference>
<dbReference type="InterPro" id="IPR036390">
    <property type="entry name" value="WH_DNA-bd_sf"/>
</dbReference>
<dbReference type="Proteomes" id="UP001267710">
    <property type="component" value="Unassembled WGS sequence"/>
</dbReference>
<organism evidence="6 7">
    <name type="scientific">Paracidovorax wautersii</name>
    <dbReference type="NCBI Taxonomy" id="1177982"/>
    <lineage>
        <taxon>Bacteria</taxon>
        <taxon>Pseudomonadati</taxon>
        <taxon>Pseudomonadota</taxon>
        <taxon>Betaproteobacteria</taxon>
        <taxon>Burkholderiales</taxon>
        <taxon>Comamonadaceae</taxon>
        <taxon>Paracidovorax</taxon>
    </lineage>
</organism>
<dbReference type="Gene3D" id="1.10.10.10">
    <property type="entry name" value="Winged helix-like DNA-binding domain superfamily/Winged helix DNA-binding domain"/>
    <property type="match status" value="1"/>
</dbReference>
<evidence type="ECO:0000313" key="7">
    <source>
        <dbReference type="Proteomes" id="UP001267710"/>
    </source>
</evidence>
<dbReference type="InterPro" id="IPR000847">
    <property type="entry name" value="LysR_HTH_N"/>
</dbReference>
<dbReference type="InterPro" id="IPR036388">
    <property type="entry name" value="WH-like_DNA-bd_sf"/>
</dbReference>
<keyword evidence="3" id="KW-0238">DNA-binding</keyword>
<gene>
    <name evidence="6" type="ORF">QE399_002173</name>
</gene>
<proteinExistence type="inferred from homology"/>
<evidence type="ECO:0000256" key="4">
    <source>
        <dbReference type="ARBA" id="ARBA00023163"/>
    </source>
</evidence>
<protein>
    <submittedName>
        <fullName evidence="6">LysR family glycine cleavage system transcriptional activator</fullName>
    </submittedName>
</protein>
<dbReference type="Gene3D" id="3.40.190.10">
    <property type="entry name" value="Periplasmic binding protein-like II"/>
    <property type="match status" value="2"/>
</dbReference>
<evidence type="ECO:0000256" key="1">
    <source>
        <dbReference type="ARBA" id="ARBA00009437"/>
    </source>
</evidence>
<accession>A0ABU1IB79</accession>
<comment type="similarity">
    <text evidence="1">Belongs to the LysR transcriptional regulatory family.</text>
</comment>
<dbReference type="InterPro" id="IPR058163">
    <property type="entry name" value="LysR-type_TF_proteobact-type"/>
</dbReference>
<reference evidence="6 7" key="1">
    <citation type="submission" date="2023-08" db="EMBL/GenBank/DDBJ databases">
        <title>Functional and genomic diversity of the sorghum phyllosphere microbiome.</title>
        <authorList>
            <person name="Shade A."/>
        </authorList>
    </citation>
    <scope>NUCLEOTIDE SEQUENCE [LARGE SCALE GENOMIC DNA]</scope>
    <source>
        <strain evidence="6 7">SORGH_AS_0335</strain>
    </source>
</reference>
<feature type="domain" description="HTH lysR-type" evidence="5">
    <location>
        <begin position="9"/>
        <end position="66"/>
    </location>
</feature>
<evidence type="ECO:0000313" key="6">
    <source>
        <dbReference type="EMBL" id="MDR6214484.1"/>
    </source>
</evidence>
<dbReference type="PRINTS" id="PR00039">
    <property type="entry name" value="HTHLYSR"/>
</dbReference>
<dbReference type="SUPFAM" id="SSF46785">
    <property type="entry name" value="Winged helix' DNA-binding domain"/>
    <property type="match status" value="1"/>
</dbReference>
<sequence length="299" mass="32875">MNAPLDPLPSLNALRAFEVASRHLNFRLAGLELGVTQGAVAQQIRALEAELGLKLFERHPRTLVLTQNGQRYVANVRRAFDLLADATRSLRPEPLRLTVSVTPTFASKWLMPRLADYTRVHPNVDLRILATERLSHFHTEAVDLAVRYGRPSFGPGLQADLLLEECLVAVGTPAVQERVQRLARGKPLADGPDALVLLHDSQSSWAQYLEHSAPAMAALPSKAIWFNQTTLAIDAALTGQGVALVQKDFVAPDLAAGRLVPVLGEALRTDAGYYLVFPRKQRQPQAVAELRQWLAAQAR</sequence>
<dbReference type="Pfam" id="PF00126">
    <property type="entry name" value="HTH_1"/>
    <property type="match status" value="1"/>
</dbReference>
<dbReference type="InterPro" id="IPR005119">
    <property type="entry name" value="LysR_subst-bd"/>
</dbReference>
<evidence type="ECO:0000259" key="5">
    <source>
        <dbReference type="PROSITE" id="PS50931"/>
    </source>
</evidence>
<dbReference type="CDD" id="cd08432">
    <property type="entry name" value="PBP2_GcdR_TrpI_HvrB_AmpR_like"/>
    <property type="match status" value="1"/>
</dbReference>
<comment type="caution">
    <text evidence="6">The sequence shown here is derived from an EMBL/GenBank/DDBJ whole genome shotgun (WGS) entry which is preliminary data.</text>
</comment>
<dbReference type="PANTHER" id="PTHR30537:SF74">
    <property type="entry name" value="HTH-TYPE TRANSCRIPTIONAL REGULATOR TRPI"/>
    <property type="match status" value="1"/>
</dbReference>
<dbReference type="PROSITE" id="PS50931">
    <property type="entry name" value="HTH_LYSR"/>
    <property type="match status" value="1"/>
</dbReference>
<name>A0ABU1IB79_9BURK</name>
<dbReference type="EMBL" id="JAVIZX010000001">
    <property type="protein sequence ID" value="MDR6214484.1"/>
    <property type="molecule type" value="Genomic_DNA"/>
</dbReference>
<dbReference type="SUPFAM" id="SSF53850">
    <property type="entry name" value="Periplasmic binding protein-like II"/>
    <property type="match status" value="1"/>
</dbReference>
<dbReference type="PANTHER" id="PTHR30537">
    <property type="entry name" value="HTH-TYPE TRANSCRIPTIONAL REGULATOR"/>
    <property type="match status" value="1"/>
</dbReference>